<organism evidence="2">
    <name type="scientific">marine metagenome</name>
    <dbReference type="NCBI Taxonomy" id="408172"/>
    <lineage>
        <taxon>unclassified sequences</taxon>
        <taxon>metagenomes</taxon>
        <taxon>ecological metagenomes</taxon>
    </lineage>
</organism>
<dbReference type="InterPro" id="IPR029058">
    <property type="entry name" value="AB_hydrolase_fold"/>
</dbReference>
<dbReference type="PRINTS" id="PR00111">
    <property type="entry name" value="ABHYDROLASE"/>
</dbReference>
<evidence type="ECO:0000259" key="1">
    <source>
        <dbReference type="Pfam" id="PF00561"/>
    </source>
</evidence>
<reference evidence="2" key="1">
    <citation type="submission" date="2018-05" db="EMBL/GenBank/DDBJ databases">
        <authorList>
            <person name="Lanie J.A."/>
            <person name="Ng W.-L."/>
            <person name="Kazmierczak K.M."/>
            <person name="Andrzejewski T.M."/>
            <person name="Davidsen T.M."/>
            <person name="Wayne K.J."/>
            <person name="Tettelin H."/>
            <person name="Glass J.I."/>
            <person name="Rusch D."/>
            <person name="Podicherti R."/>
            <person name="Tsui H.-C.T."/>
            <person name="Winkler M.E."/>
        </authorList>
    </citation>
    <scope>NUCLEOTIDE SEQUENCE</scope>
</reference>
<dbReference type="Gene3D" id="3.40.50.1820">
    <property type="entry name" value="alpha/beta hydrolase"/>
    <property type="match status" value="1"/>
</dbReference>
<name>A0A381T004_9ZZZZ</name>
<dbReference type="PANTHER" id="PTHR43798:SF33">
    <property type="entry name" value="HYDROLASE, PUTATIVE (AFU_ORTHOLOGUE AFUA_2G14860)-RELATED"/>
    <property type="match status" value="1"/>
</dbReference>
<dbReference type="EMBL" id="UINC01003759">
    <property type="protein sequence ID" value="SVA09014.1"/>
    <property type="molecule type" value="Genomic_DNA"/>
</dbReference>
<dbReference type="PANTHER" id="PTHR43798">
    <property type="entry name" value="MONOACYLGLYCEROL LIPASE"/>
    <property type="match status" value="1"/>
</dbReference>
<dbReference type="Pfam" id="PF00561">
    <property type="entry name" value="Abhydrolase_1"/>
    <property type="match status" value="1"/>
</dbReference>
<gene>
    <name evidence="2" type="ORF">METZ01_LOCUS61868</name>
</gene>
<sequence>FHGSDKPEAKYHNALLAQFLHGFINNMQLEKVTLIGHAMGANAATYTAFHHPQNIEKLVLIDGAGYRNPNRDLSKPPSAMMISFRRIVTGSNIEETKDFLKKRVLNKSLITQKWVEEAFYMWLNSARAIGDMLQEGGDLSEQEMREIKIPALILWGSDDQVFPIKNAEKLSNDLTNSTVKIISNAGHLPQIEQTEVLLNALIPFLESHD</sequence>
<dbReference type="GO" id="GO:0016020">
    <property type="term" value="C:membrane"/>
    <property type="evidence" value="ECO:0007669"/>
    <property type="project" value="TreeGrafter"/>
</dbReference>
<dbReference type="InterPro" id="IPR000073">
    <property type="entry name" value="AB_hydrolase_1"/>
</dbReference>
<proteinExistence type="predicted"/>
<protein>
    <recommendedName>
        <fullName evidence="1">AB hydrolase-1 domain-containing protein</fullName>
    </recommendedName>
</protein>
<accession>A0A381T004</accession>
<feature type="domain" description="AB hydrolase-1" evidence="1">
    <location>
        <begin position="3"/>
        <end position="192"/>
    </location>
</feature>
<dbReference type="SUPFAM" id="SSF53474">
    <property type="entry name" value="alpha/beta-Hydrolases"/>
    <property type="match status" value="1"/>
</dbReference>
<dbReference type="AlphaFoldDB" id="A0A381T004"/>
<dbReference type="InterPro" id="IPR050266">
    <property type="entry name" value="AB_hydrolase_sf"/>
</dbReference>
<feature type="non-terminal residue" evidence="2">
    <location>
        <position position="1"/>
    </location>
</feature>
<evidence type="ECO:0000313" key="2">
    <source>
        <dbReference type="EMBL" id="SVA09014.1"/>
    </source>
</evidence>